<dbReference type="GO" id="GO:0019843">
    <property type="term" value="F:rRNA binding"/>
    <property type="evidence" value="ECO:0007669"/>
    <property type="project" value="UniProtKB-UniRule"/>
</dbReference>
<evidence type="ECO:0000256" key="5">
    <source>
        <dbReference type="HAMAP-Rule" id="MF_01328"/>
    </source>
</evidence>
<dbReference type="EMBL" id="LCPH01000004">
    <property type="protein sequence ID" value="KKU92966.1"/>
    <property type="molecule type" value="Genomic_DNA"/>
</dbReference>
<keyword evidence="3 5" id="KW-0687">Ribonucleoprotein</keyword>
<evidence type="ECO:0000256" key="6">
    <source>
        <dbReference type="SAM" id="MobiDB-lite"/>
    </source>
</evidence>
<dbReference type="InterPro" id="IPR023574">
    <property type="entry name" value="Ribosomal_uL4_dom_sf"/>
</dbReference>
<accession>A0A837INF6</accession>
<comment type="similarity">
    <text evidence="1 5">Belongs to the universal ribosomal protein uL4 family.</text>
</comment>
<evidence type="ECO:0000256" key="3">
    <source>
        <dbReference type="ARBA" id="ARBA00023274"/>
    </source>
</evidence>
<dbReference type="NCBIfam" id="TIGR03953">
    <property type="entry name" value="rplD_bact"/>
    <property type="match status" value="1"/>
</dbReference>
<evidence type="ECO:0000256" key="4">
    <source>
        <dbReference type="ARBA" id="ARBA00035244"/>
    </source>
</evidence>
<evidence type="ECO:0000256" key="2">
    <source>
        <dbReference type="ARBA" id="ARBA00022980"/>
    </source>
</evidence>
<dbReference type="PANTHER" id="PTHR10746:SF6">
    <property type="entry name" value="LARGE RIBOSOMAL SUBUNIT PROTEIN UL4M"/>
    <property type="match status" value="1"/>
</dbReference>
<dbReference type="HAMAP" id="MF_01328_B">
    <property type="entry name" value="Ribosomal_uL4_B"/>
    <property type="match status" value="1"/>
</dbReference>
<dbReference type="AlphaFoldDB" id="A0A837INF6"/>
<dbReference type="GO" id="GO:0005840">
    <property type="term" value="C:ribosome"/>
    <property type="evidence" value="ECO:0007669"/>
    <property type="project" value="UniProtKB-KW"/>
</dbReference>
<gene>
    <name evidence="5" type="primary">rplD</name>
    <name evidence="7" type="ORF">UY25_C0004G0006</name>
</gene>
<evidence type="ECO:0000313" key="8">
    <source>
        <dbReference type="Proteomes" id="UP000034462"/>
    </source>
</evidence>
<evidence type="ECO:0000256" key="1">
    <source>
        <dbReference type="ARBA" id="ARBA00010528"/>
    </source>
</evidence>
<dbReference type="GO" id="GO:1990904">
    <property type="term" value="C:ribonucleoprotein complex"/>
    <property type="evidence" value="ECO:0007669"/>
    <property type="project" value="UniProtKB-KW"/>
</dbReference>
<sequence>MKATVYNQEGKEVGAMELPARLFGVELNPDLVHQVMVAQLANARQISAHTKTRGEVSGGGRKPWPQKHTGRARHGSIRSPIWVGGGVAHGPRANRNFTKKINRKMRRKALCMVLGEKAKKDFLVLLEDLKVRGGKTKELASLLRKLPCDSKRTLIVLSAENQELIRAGNNLAFARTMQARELNVLDVLQAKYLVIPKDSLQALEEMFAE</sequence>
<comment type="function">
    <text evidence="5">One of the primary rRNA binding proteins, this protein initially binds near the 5'-end of the 23S rRNA. It is important during the early stages of 50S assembly. It makes multiple contacts with different domains of the 23S rRNA in the assembled 50S subunit and ribosome.</text>
</comment>
<dbReference type="Pfam" id="PF00573">
    <property type="entry name" value="Ribosomal_L4"/>
    <property type="match status" value="1"/>
</dbReference>
<name>A0A837INF6_9BACT</name>
<organism evidence="7 8">
    <name type="scientific">Candidatus Yanofskybacteria bacterium GW2011_GWC1_48_11</name>
    <dbReference type="NCBI Taxonomy" id="1619027"/>
    <lineage>
        <taxon>Bacteria</taxon>
        <taxon>Candidatus Yanofskyibacteriota</taxon>
    </lineage>
</organism>
<keyword evidence="5" id="KW-0699">rRNA-binding</keyword>
<proteinExistence type="inferred from homology"/>
<dbReference type="InterPro" id="IPR013005">
    <property type="entry name" value="Ribosomal_uL4-like"/>
</dbReference>
<dbReference type="Proteomes" id="UP000034462">
    <property type="component" value="Unassembled WGS sequence"/>
</dbReference>
<comment type="function">
    <text evidence="5">Forms part of the polypeptide exit tunnel.</text>
</comment>
<keyword evidence="5" id="KW-0694">RNA-binding</keyword>
<feature type="compositionally biased region" description="Basic residues" evidence="6">
    <location>
        <begin position="64"/>
        <end position="73"/>
    </location>
</feature>
<reference evidence="7 8" key="1">
    <citation type="journal article" date="2015" name="Nature">
        <title>rRNA introns, odd ribosomes, and small enigmatic genomes across a large radiation of phyla.</title>
        <authorList>
            <person name="Brown C.T."/>
            <person name="Hug L.A."/>
            <person name="Thomas B.C."/>
            <person name="Sharon I."/>
            <person name="Castelle C.J."/>
            <person name="Singh A."/>
            <person name="Wilkins M.J."/>
            <person name="Williams K.H."/>
            <person name="Banfield J.F."/>
        </authorList>
    </citation>
    <scope>NUCLEOTIDE SEQUENCE [LARGE SCALE GENOMIC DNA]</scope>
</reference>
<evidence type="ECO:0000313" key="7">
    <source>
        <dbReference type="EMBL" id="KKU92966.1"/>
    </source>
</evidence>
<dbReference type="InterPro" id="IPR002136">
    <property type="entry name" value="Ribosomal_uL4"/>
</dbReference>
<protein>
    <recommendedName>
        <fullName evidence="4 5">Large ribosomal subunit protein uL4</fullName>
    </recommendedName>
</protein>
<dbReference type="SUPFAM" id="SSF52166">
    <property type="entry name" value="Ribosomal protein L4"/>
    <property type="match status" value="1"/>
</dbReference>
<keyword evidence="2 5" id="KW-0689">Ribosomal protein</keyword>
<dbReference type="PANTHER" id="PTHR10746">
    <property type="entry name" value="50S RIBOSOMAL PROTEIN L4"/>
    <property type="match status" value="1"/>
</dbReference>
<comment type="caution">
    <text evidence="7">The sequence shown here is derived from an EMBL/GenBank/DDBJ whole genome shotgun (WGS) entry which is preliminary data.</text>
</comment>
<dbReference type="Gene3D" id="3.40.1370.10">
    <property type="match status" value="1"/>
</dbReference>
<dbReference type="GO" id="GO:0006412">
    <property type="term" value="P:translation"/>
    <property type="evidence" value="ECO:0007669"/>
    <property type="project" value="UniProtKB-UniRule"/>
</dbReference>
<comment type="subunit">
    <text evidence="5">Part of the 50S ribosomal subunit.</text>
</comment>
<feature type="region of interest" description="Disordered" evidence="6">
    <location>
        <begin position="49"/>
        <end position="73"/>
    </location>
</feature>
<dbReference type="GO" id="GO:0003735">
    <property type="term" value="F:structural constituent of ribosome"/>
    <property type="evidence" value="ECO:0007669"/>
    <property type="project" value="InterPro"/>
</dbReference>